<keyword evidence="2" id="KW-1185">Reference proteome</keyword>
<evidence type="ECO:0000313" key="1">
    <source>
        <dbReference type="EMBL" id="KAG0147034.1"/>
    </source>
</evidence>
<evidence type="ECO:0000313" key="2">
    <source>
        <dbReference type="Proteomes" id="UP000886653"/>
    </source>
</evidence>
<dbReference type="EMBL" id="MU167252">
    <property type="protein sequence ID" value="KAG0147034.1"/>
    <property type="molecule type" value="Genomic_DNA"/>
</dbReference>
<protein>
    <submittedName>
        <fullName evidence="1">Uncharacterized protein</fullName>
    </submittedName>
</protein>
<accession>A0A9P6NMU4</accession>
<comment type="caution">
    <text evidence="1">The sequence shown here is derived from an EMBL/GenBank/DDBJ whole genome shotgun (WGS) entry which is preliminary data.</text>
</comment>
<proteinExistence type="predicted"/>
<dbReference type="AlphaFoldDB" id="A0A9P6NMU4"/>
<organism evidence="1 2">
    <name type="scientific">Cronartium quercuum f. sp. fusiforme G11</name>
    <dbReference type="NCBI Taxonomy" id="708437"/>
    <lineage>
        <taxon>Eukaryota</taxon>
        <taxon>Fungi</taxon>
        <taxon>Dikarya</taxon>
        <taxon>Basidiomycota</taxon>
        <taxon>Pucciniomycotina</taxon>
        <taxon>Pucciniomycetes</taxon>
        <taxon>Pucciniales</taxon>
        <taxon>Coleosporiaceae</taxon>
        <taxon>Cronartium</taxon>
    </lineage>
</organism>
<name>A0A9P6NMU4_9BASI</name>
<sequence>MTEAPTSYIMGWGIFALPADKGLDIILQEAYYCKEAKGTLISLAGLLKAGADCSFKGKDLLIQVGLSKLKSKYTDHKWLVKLPSQSPDSIPPQACM</sequence>
<dbReference type="Proteomes" id="UP000886653">
    <property type="component" value="Unassembled WGS sequence"/>
</dbReference>
<reference evidence="1" key="1">
    <citation type="submission" date="2013-11" db="EMBL/GenBank/DDBJ databases">
        <title>Genome sequence of the fusiform rust pathogen reveals effectors for host alternation and coevolution with pine.</title>
        <authorList>
            <consortium name="DOE Joint Genome Institute"/>
            <person name="Smith K."/>
            <person name="Pendleton A."/>
            <person name="Kubisiak T."/>
            <person name="Anderson C."/>
            <person name="Salamov A."/>
            <person name="Aerts A."/>
            <person name="Riley R."/>
            <person name="Clum A."/>
            <person name="Lindquist E."/>
            <person name="Ence D."/>
            <person name="Campbell M."/>
            <person name="Kronenberg Z."/>
            <person name="Feau N."/>
            <person name="Dhillon B."/>
            <person name="Hamelin R."/>
            <person name="Burleigh J."/>
            <person name="Smith J."/>
            <person name="Yandell M."/>
            <person name="Nelson C."/>
            <person name="Grigoriev I."/>
            <person name="Davis J."/>
        </authorList>
    </citation>
    <scope>NUCLEOTIDE SEQUENCE</scope>
    <source>
        <strain evidence="1">G11</strain>
    </source>
</reference>
<gene>
    <name evidence="1" type="ORF">CROQUDRAFT_91833</name>
</gene>